<dbReference type="PANTHER" id="PTHR37820">
    <property type="entry name" value="CELL DIVISION PROTEIN DIVIB"/>
    <property type="match status" value="1"/>
</dbReference>
<dbReference type="GO" id="GO:0005886">
    <property type="term" value="C:plasma membrane"/>
    <property type="evidence" value="ECO:0007669"/>
    <property type="project" value="TreeGrafter"/>
</dbReference>
<dbReference type="InterPro" id="IPR005548">
    <property type="entry name" value="Cell_div_FtsQ/DivIB_C"/>
</dbReference>
<keyword evidence="2" id="KW-1003">Cell membrane</keyword>
<dbReference type="GeneID" id="42782191"/>
<dbReference type="PANTHER" id="PTHR37820:SF1">
    <property type="entry name" value="CELL DIVISION PROTEIN FTSQ"/>
    <property type="match status" value="1"/>
</dbReference>
<accession>A0AAP4BQE1</accession>
<comment type="caution">
    <text evidence="10">The sequence shown here is derived from an EMBL/GenBank/DDBJ whole genome shotgun (WGS) entry which is preliminary data.</text>
</comment>
<name>A0AAP4BQE1_9CORY</name>
<proteinExistence type="predicted"/>
<keyword evidence="6 8" id="KW-0472">Membrane</keyword>
<evidence type="ECO:0000256" key="1">
    <source>
        <dbReference type="ARBA" id="ARBA00004370"/>
    </source>
</evidence>
<evidence type="ECO:0000256" key="5">
    <source>
        <dbReference type="ARBA" id="ARBA00022989"/>
    </source>
</evidence>
<dbReference type="InterPro" id="IPR034746">
    <property type="entry name" value="POTRA"/>
</dbReference>
<evidence type="ECO:0000256" key="8">
    <source>
        <dbReference type="SAM" id="Phobius"/>
    </source>
</evidence>
<dbReference type="RefSeq" id="WP_021353844.1">
    <property type="nucleotide sequence ID" value="NZ_CP100362.1"/>
</dbReference>
<keyword evidence="5 8" id="KW-1133">Transmembrane helix</keyword>
<evidence type="ECO:0000256" key="2">
    <source>
        <dbReference type="ARBA" id="ARBA00022475"/>
    </source>
</evidence>
<evidence type="ECO:0000256" key="7">
    <source>
        <dbReference type="ARBA" id="ARBA00023306"/>
    </source>
</evidence>
<keyword evidence="4 8" id="KW-0812">Transmembrane</keyword>
<gene>
    <name evidence="10" type="ORF">QPX42_07120</name>
</gene>
<reference evidence="10" key="1">
    <citation type="submission" date="2023-05" db="EMBL/GenBank/DDBJ databases">
        <title>Metabolic capabilities are highly conserved among human nasal-associated Corynebacterium species in pangenomic analyses.</title>
        <authorList>
            <person name="Tran T.H."/>
            <person name="Roberts A.Q."/>
            <person name="Escapa I.F."/>
            <person name="Gao W."/>
            <person name="Conlan S."/>
            <person name="Kong H."/>
            <person name="Segre J.A."/>
            <person name="Kelly M.S."/>
            <person name="Lemon K.P."/>
        </authorList>
    </citation>
    <scope>NUCLEOTIDE SEQUENCE</scope>
    <source>
        <strain evidence="10">KPL2773</strain>
    </source>
</reference>
<dbReference type="Pfam" id="PF08478">
    <property type="entry name" value="POTRA_1"/>
    <property type="match status" value="1"/>
</dbReference>
<feature type="transmembrane region" description="Helical" evidence="8">
    <location>
        <begin position="6"/>
        <end position="27"/>
    </location>
</feature>
<dbReference type="EMBL" id="JASNVH010000010">
    <property type="protein sequence ID" value="MDK4307309.1"/>
    <property type="molecule type" value="Genomic_DNA"/>
</dbReference>
<dbReference type="GO" id="GO:0051301">
    <property type="term" value="P:cell division"/>
    <property type="evidence" value="ECO:0007669"/>
    <property type="project" value="UniProtKB-KW"/>
</dbReference>
<evidence type="ECO:0000313" key="10">
    <source>
        <dbReference type="EMBL" id="MDK4307309.1"/>
    </source>
</evidence>
<dbReference type="Gene3D" id="3.40.50.10960">
    <property type="match status" value="1"/>
</dbReference>
<dbReference type="Proteomes" id="UP001224412">
    <property type="component" value="Unassembled WGS sequence"/>
</dbReference>
<sequence length="218" mass="23592">MATKPITITTAAIVVVLALTAAVFWFIPVLRVSSVEISGTERVAEASILDDSAIQEGDNLLRIDASGAAARIAKQPWVRGVTVSRHLPSTVEIEITEREVVGFIEHDDGPHLIDHQGHAFFIDTPPDEAVEISGAIEDEGAVNAAVSAIATIPAEMRRDIASVEVKASHAMELHLHDGRTIYWGVDEINEQKAAALEHVLHRDGQHWDISNPGLVTVR</sequence>
<evidence type="ECO:0000259" key="9">
    <source>
        <dbReference type="PROSITE" id="PS51779"/>
    </source>
</evidence>
<keyword evidence="3" id="KW-0132">Cell division</keyword>
<keyword evidence="7" id="KW-0131">Cell cycle</keyword>
<dbReference type="AlphaFoldDB" id="A0AAP4BQE1"/>
<protein>
    <submittedName>
        <fullName evidence="10">FtsQ-type POTRA domain-containing protein</fullName>
    </submittedName>
</protein>
<organism evidence="10 11">
    <name type="scientific">Corynebacterium pseudodiphtheriticum</name>
    <dbReference type="NCBI Taxonomy" id="37637"/>
    <lineage>
        <taxon>Bacteria</taxon>
        <taxon>Bacillati</taxon>
        <taxon>Actinomycetota</taxon>
        <taxon>Actinomycetes</taxon>
        <taxon>Mycobacteriales</taxon>
        <taxon>Corynebacteriaceae</taxon>
        <taxon>Corynebacterium</taxon>
    </lineage>
</organism>
<dbReference type="Gene3D" id="3.10.20.310">
    <property type="entry name" value="membrane protein fhac"/>
    <property type="match status" value="1"/>
</dbReference>
<evidence type="ECO:0000313" key="11">
    <source>
        <dbReference type="Proteomes" id="UP001224412"/>
    </source>
</evidence>
<evidence type="ECO:0000256" key="3">
    <source>
        <dbReference type="ARBA" id="ARBA00022618"/>
    </source>
</evidence>
<evidence type="ECO:0000256" key="6">
    <source>
        <dbReference type="ARBA" id="ARBA00023136"/>
    </source>
</evidence>
<dbReference type="InterPro" id="IPR050487">
    <property type="entry name" value="FtsQ_DivIB"/>
</dbReference>
<evidence type="ECO:0000256" key="4">
    <source>
        <dbReference type="ARBA" id="ARBA00022692"/>
    </source>
</evidence>
<dbReference type="InterPro" id="IPR013685">
    <property type="entry name" value="POTRA_FtsQ_type"/>
</dbReference>
<comment type="subcellular location">
    <subcellularLocation>
        <location evidence="1">Membrane</location>
    </subcellularLocation>
</comment>
<dbReference type="Pfam" id="PF03799">
    <property type="entry name" value="FtsQ_DivIB_C"/>
    <property type="match status" value="1"/>
</dbReference>
<dbReference type="PROSITE" id="PS51779">
    <property type="entry name" value="POTRA"/>
    <property type="match status" value="1"/>
</dbReference>
<feature type="domain" description="POTRA" evidence="9">
    <location>
        <begin position="30"/>
        <end position="98"/>
    </location>
</feature>